<dbReference type="OrthoDB" id="9811754at2"/>
<evidence type="ECO:0000259" key="5">
    <source>
        <dbReference type="Pfam" id="PF25917"/>
    </source>
</evidence>
<keyword evidence="4" id="KW-0472">Membrane</keyword>
<feature type="domain" description="p-hydroxybenzoic acid efflux pump subunit AaeA-like beta-barrel" evidence="6">
    <location>
        <begin position="266"/>
        <end position="357"/>
    </location>
</feature>
<accession>A0A2T6ASK0</accession>
<keyword evidence="2" id="KW-0175">Coiled coil</keyword>
<dbReference type="Pfam" id="PF25963">
    <property type="entry name" value="Beta-barrel_AAEA"/>
    <property type="match status" value="1"/>
</dbReference>
<dbReference type="AlphaFoldDB" id="A0A2T6ASK0"/>
<keyword evidence="4" id="KW-1133">Transmembrane helix</keyword>
<dbReference type="Gene3D" id="2.40.30.170">
    <property type="match status" value="1"/>
</dbReference>
<dbReference type="InterPro" id="IPR050739">
    <property type="entry name" value="MFP"/>
</dbReference>
<dbReference type="Pfam" id="PF25917">
    <property type="entry name" value="BSH_RND"/>
    <property type="match status" value="1"/>
</dbReference>
<keyword evidence="8" id="KW-1185">Reference proteome</keyword>
<evidence type="ECO:0000259" key="6">
    <source>
        <dbReference type="Pfam" id="PF25963"/>
    </source>
</evidence>
<feature type="compositionally biased region" description="Basic and acidic residues" evidence="3">
    <location>
        <begin position="159"/>
        <end position="174"/>
    </location>
</feature>
<feature type="region of interest" description="Disordered" evidence="3">
    <location>
        <begin position="1"/>
        <end position="22"/>
    </location>
</feature>
<evidence type="ECO:0000256" key="3">
    <source>
        <dbReference type="SAM" id="MobiDB-lite"/>
    </source>
</evidence>
<dbReference type="InterPro" id="IPR058625">
    <property type="entry name" value="MdtA-like_BSH"/>
</dbReference>
<organism evidence="7 8">
    <name type="scientific">Gemmobacter caeni</name>
    <dbReference type="NCBI Taxonomy" id="589035"/>
    <lineage>
        <taxon>Bacteria</taxon>
        <taxon>Pseudomonadati</taxon>
        <taxon>Pseudomonadota</taxon>
        <taxon>Alphaproteobacteria</taxon>
        <taxon>Rhodobacterales</taxon>
        <taxon>Paracoccaceae</taxon>
        <taxon>Gemmobacter</taxon>
    </lineage>
</organism>
<feature type="region of interest" description="Disordered" evidence="3">
    <location>
        <begin position="159"/>
        <end position="181"/>
    </location>
</feature>
<feature type="domain" description="Multidrug resistance protein MdtA-like barrel-sandwich hybrid" evidence="5">
    <location>
        <begin position="72"/>
        <end position="261"/>
    </location>
</feature>
<evidence type="ECO:0000256" key="2">
    <source>
        <dbReference type="SAM" id="Coils"/>
    </source>
</evidence>
<comment type="subcellular location">
    <subcellularLocation>
        <location evidence="1">Cell envelope</location>
    </subcellularLocation>
</comment>
<dbReference type="PANTHER" id="PTHR30386">
    <property type="entry name" value="MEMBRANE FUSION SUBUNIT OF EMRAB-TOLC MULTIDRUG EFFLUX PUMP"/>
    <property type="match status" value="1"/>
</dbReference>
<dbReference type="RefSeq" id="WP_108130131.1">
    <property type="nucleotide sequence ID" value="NZ_QBKP01000015.1"/>
</dbReference>
<evidence type="ECO:0000256" key="1">
    <source>
        <dbReference type="ARBA" id="ARBA00004196"/>
    </source>
</evidence>
<evidence type="ECO:0000313" key="7">
    <source>
        <dbReference type="EMBL" id="PTX46795.1"/>
    </source>
</evidence>
<dbReference type="GO" id="GO:0055085">
    <property type="term" value="P:transmembrane transport"/>
    <property type="evidence" value="ECO:0007669"/>
    <property type="project" value="InterPro"/>
</dbReference>
<evidence type="ECO:0000256" key="4">
    <source>
        <dbReference type="SAM" id="Phobius"/>
    </source>
</evidence>
<dbReference type="PANTHER" id="PTHR30386:SF19">
    <property type="entry name" value="MULTIDRUG EXPORT PROTEIN EMRA-RELATED"/>
    <property type="match status" value="1"/>
</dbReference>
<gene>
    <name evidence="7" type="ORF">C8N34_11550</name>
</gene>
<dbReference type="Gene3D" id="1.10.287.470">
    <property type="entry name" value="Helix hairpin bin"/>
    <property type="match status" value="1"/>
</dbReference>
<comment type="caution">
    <text evidence="7">The sequence shown here is derived from an EMBL/GenBank/DDBJ whole genome shotgun (WGS) entry which is preliminary data.</text>
</comment>
<evidence type="ECO:0000313" key="8">
    <source>
        <dbReference type="Proteomes" id="UP000244224"/>
    </source>
</evidence>
<name>A0A2T6ASK0_9RHOB</name>
<dbReference type="SUPFAM" id="SSF111369">
    <property type="entry name" value="HlyD-like secretion proteins"/>
    <property type="match status" value="2"/>
</dbReference>
<dbReference type="Gene3D" id="2.40.50.100">
    <property type="match status" value="1"/>
</dbReference>
<reference evidence="7 8" key="1">
    <citation type="submission" date="2018-04" db="EMBL/GenBank/DDBJ databases">
        <title>Genomic Encyclopedia of Archaeal and Bacterial Type Strains, Phase II (KMG-II): from individual species to whole genera.</title>
        <authorList>
            <person name="Goeker M."/>
        </authorList>
    </citation>
    <scope>NUCLEOTIDE SEQUENCE [LARGE SCALE GENOMIC DNA]</scope>
    <source>
        <strain evidence="7 8">DSM 21823</strain>
    </source>
</reference>
<dbReference type="InterPro" id="IPR058634">
    <property type="entry name" value="AaeA-lik-b-barrel"/>
</dbReference>
<sequence length="373" mass="39103">MSDLPTDLPVEEPTRTAAPAAVPAVKKPRSKLRMMFLMFAVPLALAGGAGAWWFAGGRYESTENANLHQARVSIAPVIGGRVVDVAVSELQTVHKGDALFQVDPEPYRLALAQAEAALDGARVQVERLKAAYAQAVAQQKLARDDADFQQSELARQEALSRKGVSRESDLDSARHAAKQAAEQASVAEVNVSAARAALGGAPDAATDAHPTVRAALAELDRARYNLDQTTVLAPADGVIYQAASFRPGAMVSAGQSVFALVETGDLWVEANFKETQLEGIGVGQEAEISFDMAPGRKFAGKVEAIGAGTGAEFSLLPAQNATGNWVKVTQRIPVRIRLDDPAAAAGLSSGLSAEVTVDTGRERGPLFAALAGE</sequence>
<proteinExistence type="predicted"/>
<feature type="coiled-coil region" evidence="2">
    <location>
        <begin position="111"/>
        <end position="138"/>
    </location>
</feature>
<keyword evidence="4" id="KW-0812">Transmembrane</keyword>
<dbReference type="EMBL" id="QBKP01000015">
    <property type="protein sequence ID" value="PTX46795.1"/>
    <property type="molecule type" value="Genomic_DNA"/>
</dbReference>
<dbReference type="GO" id="GO:0030313">
    <property type="term" value="C:cell envelope"/>
    <property type="evidence" value="ECO:0007669"/>
    <property type="project" value="UniProtKB-SubCell"/>
</dbReference>
<dbReference type="Proteomes" id="UP000244224">
    <property type="component" value="Unassembled WGS sequence"/>
</dbReference>
<protein>
    <submittedName>
        <fullName evidence="7">Membrane fusion protein (Multidrug efflux system)</fullName>
    </submittedName>
</protein>
<feature type="transmembrane region" description="Helical" evidence="4">
    <location>
        <begin position="36"/>
        <end position="55"/>
    </location>
</feature>